<keyword evidence="1" id="KW-0646">Protease inhibitor</keyword>
<dbReference type="CDD" id="cd19941">
    <property type="entry name" value="TIL"/>
    <property type="match status" value="2"/>
</dbReference>
<gene>
    <name evidence="5" type="ORF">GDO78_018522</name>
</gene>
<feature type="domain" description="TIL" evidence="4">
    <location>
        <begin position="31"/>
        <end position="82"/>
    </location>
</feature>
<evidence type="ECO:0000256" key="2">
    <source>
        <dbReference type="ARBA" id="ARBA00023157"/>
    </source>
</evidence>
<feature type="chain" id="PRO_5035148189" description="TIL domain-containing protein" evidence="3">
    <location>
        <begin position="21"/>
        <end position="144"/>
    </location>
</feature>
<proteinExistence type="predicted"/>
<feature type="domain" description="TIL" evidence="4">
    <location>
        <begin position="85"/>
        <end position="142"/>
    </location>
</feature>
<dbReference type="GO" id="GO:0030414">
    <property type="term" value="F:peptidase inhibitor activity"/>
    <property type="evidence" value="ECO:0007669"/>
    <property type="project" value="UniProtKB-KW"/>
</dbReference>
<dbReference type="PANTHER" id="PTHR23259:SF70">
    <property type="entry name" value="ACCESSORY GLAND PROTEIN ACP62F-RELATED"/>
    <property type="match status" value="1"/>
</dbReference>
<keyword evidence="6" id="KW-1185">Reference proteome</keyword>
<dbReference type="AlphaFoldDB" id="A0A8J6E9G3"/>
<sequence>MWKLSIILLISVSLLHMADAGDPDTATVPSCGPNKVHSPCRLCWSTCDNPQKKLCNRICRAGCYCESGFLELGDLCIKKEDCLECTGNRTYTQCGPACADTCSNWFVEDKICMAMCRPGCTCKPGYVFPDDKRDRCILPKDCPK</sequence>
<dbReference type="Gene3D" id="2.10.25.10">
    <property type="entry name" value="Laminin"/>
    <property type="match status" value="2"/>
</dbReference>
<name>A0A8J6E9G3_ELECQ</name>
<dbReference type="OrthoDB" id="9909036at2759"/>
<organism evidence="5 6">
    <name type="scientific">Eleutherodactylus coqui</name>
    <name type="common">Puerto Rican coqui</name>
    <dbReference type="NCBI Taxonomy" id="57060"/>
    <lineage>
        <taxon>Eukaryota</taxon>
        <taxon>Metazoa</taxon>
        <taxon>Chordata</taxon>
        <taxon>Craniata</taxon>
        <taxon>Vertebrata</taxon>
        <taxon>Euteleostomi</taxon>
        <taxon>Amphibia</taxon>
        <taxon>Batrachia</taxon>
        <taxon>Anura</taxon>
        <taxon>Neobatrachia</taxon>
        <taxon>Hyloidea</taxon>
        <taxon>Eleutherodactylidae</taxon>
        <taxon>Eleutherodactylinae</taxon>
        <taxon>Eleutherodactylus</taxon>
        <taxon>Eleutherodactylus</taxon>
    </lineage>
</organism>
<dbReference type="SUPFAM" id="SSF57567">
    <property type="entry name" value="Serine protease inhibitors"/>
    <property type="match status" value="2"/>
</dbReference>
<protein>
    <recommendedName>
        <fullName evidence="4">TIL domain-containing protein</fullName>
    </recommendedName>
</protein>
<comment type="caution">
    <text evidence="5">The sequence shown here is derived from an EMBL/GenBank/DDBJ whole genome shotgun (WGS) entry which is preliminary data.</text>
</comment>
<accession>A0A8J6E9G3</accession>
<dbReference type="FunFam" id="2.10.25.10:FF:000055">
    <property type="entry name" value="alpha-tectorin isoform X1"/>
    <property type="match status" value="1"/>
</dbReference>
<keyword evidence="2" id="KW-1015">Disulfide bond</keyword>
<dbReference type="Pfam" id="PF01826">
    <property type="entry name" value="TIL"/>
    <property type="match status" value="2"/>
</dbReference>
<evidence type="ECO:0000313" key="5">
    <source>
        <dbReference type="EMBL" id="KAG9465309.1"/>
    </source>
</evidence>
<evidence type="ECO:0000256" key="3">
    <source>
        <dbReference type="SAM" id="SignalP"/>
    </source>
</evidence>
<evidence type="ECO:0000259" key="4">
    <source>
        <dbReference type="Pfam" id="PF01826"/>
    </source>
</evidence>
<dbReference type="InterPro" id="IPR002919">
    <property type="entry name" value="TIL_dom"/>
</dbReference>
<dbReference type="PANTHER" id="PTHR23259">
    <property type="entry name" value="RIDDLE"/>
    <property type="match status" value="1"/>
</dbReference>
<dbReference type="InterPro" id="IPR036084">
    <property type="entry name" value="Ser_inhib-like_sf"/>
</dbReference>
<dbReference type="Proteomes" id="UP000770717">
    <property type="component" value="Unassembled WGS sequence"/>
</dbReference>
<evidence type="ECO:0000313" key="6">
    <source>
        <dbReference type="Proteomes" id="UP000770717"/>
    </source>
</evidence>
<dbReference type="InterPro" id="IPR051368">
    <property type="entry name" value="SerProtInhib-TIL_Domain"/>
</dbReference>
<feature type="signal peptide" evidence="3">
    <location>
        <begin position="1"/>
        <end position="20"/>
    </location>
</feature>
<dbReference type="EMBL" id="WNTK01003192">
    <property type="protein sequence ID" value="KAG9465309.1"/>
    <property type="molecule type" value="Genomic_DNA"/>
</dbReference>
<evidence type="ECO:0000256" key="1">
    <source>
        <dbReference type="ARBA" id="ARBA00022690"/>
    </source>
</evidence>
<keyword evidence="3" id="KW-0732">Signal</keyword>
<reference evidence="5" key="1">
    <citation type="thesis" date="2020" institute="ProQuest LLC" country="789 East Eisenhower Parkway, Ann Arbor, MI, USA">
        <title>Comparative Genomics and Chromosome Evolution.</title>
        <authorList>
            <person name="Mudd A.B."/>
        </authorList>
    </citation>
    <scope>NUCLEOTIDE SEQUENCE</scope>
    <source>
        <strain evidence="5">HN-11 Male</strain>
        <tissue evidence="5">Kidney and liver</tissue>
    </source>
</reference>